<dbReference type="STRING" id="1231657.A0A1Y1Z6M4"/>
<evidence type="ECO:0000256" key="2">
    <source>
        <dbReference type="ARBA" id="ARBA00023002"/>
    </source>
</evidence>
<evidence type="ECO:0008006" key="6">
    <source>
        <dbReference type="Google" id="ProtNLM"/>
    </source>
</evidence>
<evidence type="ECO:0000256" key="1">
    <source>
        <dbReference type="ARBA" id="ARBA00004685"/>
    </source>
</evidence>
<dbReference type="GO" id="GO:0043386">
    <property type="term" value="P:mycotoxin biosynthetic process"/>
    <property type="evidence" value="ECO:0007669"/>
    <property type="project" value="InterPro"/>
</dbReference>
<evidence type="ECO:0000313" key="5">
    <source>
        <dbReference type="Proteomes" id="UP000193144"/>
    </source>
</evidence>
<proteinExistence type="inferred from homology"/>
<dbReference type="InterPro" id="IPR021765">
    <property type="entry name" value="UstYa-like"/>
</dbReference>
<evidence type="ECO:0000256" key="3">
    <source>
        <dbReference type="ARBA" id="ARBA00035112"/>
    </source>
</evidence>
<dbReference type="GO" id="GO:0016491">
    <property type="term" value="F:oxidoreductase activity"/>
    <property type="evidence" value="ECO:0007669"/>
    <property type="project" value="UniProtKB-KW"/>
</dbReference>
<accession>A0A1Y1Z6M4</accession>
<evidence type="ECO:0000313" key="4">
    <source>
        <dbReference type="EMBL" id="ORY05913.1"/>
    </source>
</evidence>
<dbReference type="EMBL" id="MCFA01000121">
    <property type="protein sequence ID" value="ORY05913.1"/>
    <property type="molecule type" value="Genomic_DNA"/>
</dbReference>
<gene>
    <name evidence="4" type="ORF">BCR34DRAFT_490529</name>
</gene>
<name>A0A1Y1Z6M4_9PLEO</name>
<dbReference type="OrthoDB" id="3687641at2759"/>
<reference evidence="4 5" key="1">
    <citation type="submission" date="2016-07" db="EMBL/GenBank/DDBJ databases">
        <title>Pervasive Adenine N6-methylation of Active Genes in Fungi.</title>
        <authorList>
            <consortium name="DOE Joint Genome Institute"/>
            <person name="Mondo S.J."/>
            <person name="Dannebaum R.O."/>
            <person name="Kuo R.C."/>
            <person name="Labutti K."/>
            <person name="Haridas S."/>
            <person name="Kuo A."/>
            <person name="Salamov A."/>
            <person name="Ahrendt S.R."/>
            <person name="Lipzen A."/>
            <person name="Sullivan W."/>
            <person name="Andreopoulos W.B."/>
            <person name="Clum A."/>
            <person name="Lindquist E."/>
            <person name="Daum C."/>
            <person name="Ramamoorthy G.K."/>
            <person name="Gryganskyi A."/>
            <person name="Culley D."/>
            <person name="Magnuson J.K."/>
            <person name="James T.Y."/>
            <person name="O'Malley M.A."/>
            <person name="Stajich J.E."/>
            <person name="Spatafora J.W."/>
            <person name="Visel A."/>
            <person name="Grigoriev I.V."/>
        </authorList>
    </citation>
    <scope>NUCLEOTIDE SEQUENCE [LARGE SCALE GENOMIC DNA]</scope>
    <source>
        <strain evidence="4 5">CBS 115471</strain>
    </source>
</reference>
<dbReference type="PANTHER" id="PTHR33365:SF11">
    <property type="entry name" value="TAT PATHWAY SIGNAL SEQUENCE"/>
    <property type="match status" value="1"/>
</dbReference>
<comment type="caution">
    <text evidence="4">The sequence shown here is derived from an EMBL/GenBank/DDBJ whole genome shotgun (WGS) entry which is preliminary data.</text>
</comment>
<dbReference type="Proteomes" id="UP000193144">
    <property type="component" value="Unassembled WGS sequence"/>
</dbReference>
<feature type="non-terminal residue" evidence="4">
    <location>
        <position position="1"/>
    </location>
</feature>
<dbReference type="AlphaFoldDB" id="A0A1Y1Z6M4"/>
<comment type="similarity">
    <text evidence="3">Belongs to the ustYa family.</text>
</comment>
<sequence>INITTTVPAGSIKKTFYYNRMFSYPPDAKTDAAWDSVYPRGLGFIHHPVLAPNQSGLAVFHQLHCLHGLRNQYYLAIEQSKNGSRSARNNDEHSDPGHVRHCFDLLRQSIMCAADTNVEPIKPNLGGITGWGHERRCRDFRSVFEWAGKWSYVEPVPTETM</sequence>
<dbReference type="Pfam" id="PF11807">
    <property type="entry name" value="UstYa"/>
    <property type="match status" value="1"/>
</dbReference>
<dbReference type="PANTHER" id="PTHR33365">
    <property type="entry name" value="YALI0B05434P"/>
    <property type="match status" value="1"/>
</dbReference>
<organism evidence="4 5">
    <name type="scientific">Clohesyomyces aquaticus</name>
    <dbReference type="NCBI Taxonomy" id="1231657"/>
    <lineage>
        <taxon>Eukaryota</taxon>
        <taxon>Fungi</taxon>
        <taxon>Dikarya</taxon>
        <taxon>Ascomycota</taxon>
        <taxon>Pezizomycotina</taxon>
        <taxon>Dothideomycetes</taxon>
        <taxon>Pleosporomycetidae</taxon>
        <taxon>Pleosporales</taxon>
        <taxon>Lindgomycetaceae</taxon>
        <taxon>Clohesyomyces</taxon>
    </lineage>
</organism>
<keyword evidence="5" id="KW-1185">Reference proteome</keyword>
<comment type="pathway">
    <text evidence="1">Mycotoxin biosynthesis.</text>
</comment>
<keyword evidence="2" id="KW-0560">Oxidoreductase</keyword>
<protein>
    <recommendedName>
        <fullName evidence="6">Tat pathway signal sequence</fullName>
    </recommendedName>
</protein>